<sequence length="505" mass="55682">MRFLLPLLLVFSALLCLLPGCEPKEDLVTTDSSAKLEFSADTVLFDTVFAQVGTVSKRLWVYNRNARAVKVSQVRLADTNPGTYSLIINGDETKAASDLEIRGKDSLLVLVKAVLGPNATNNKPFLVDDQLLFNTNGNEQDVRLVSYGQNAYFHGPEEHITRNTTWPKNRPHVIYGVVVVDPGVTLRIQPGTRVYSHAGSAMLIQGTLRINEATRPTAELAPTDTATFVRFQGDRLEPFYSDTPGQWRGIQFDATSSRNNLVRFTEIKNASYGLLIYNPLNRPHPKVTVENSILRNISGAALSFASLGENFEGAGIFGFSGDFDLRNCLLTNCGEYAVRGFGGTYDLNFCTVANYTPQFQRRTPSLHFTDAPAATQALQPNTVRVSIANSIVWGSIGDELNFENGSAYRPNIDIRNSILRTEKYAAATDAGTTLGLNNNQNQLDQTPRFKNSPERGFGTKFDYRLDTLSPASNKAVYNPAIPRDLLNKSRSTTSTDLGAYERVNP</sequence>
<evidence type="ECO:0000256" key="1">
    <source>
        <dbReference type="SAM" id="MobiDB-lite"/>
    </source>
</evidence>
<protein>
    <recommendedName>
        <fullName evidence="5">Right handed beta helix domain-containing protein</fullName>
    </recommendedName>
</protein>
<feature type="region of interest" description="Disordered" evidence="1">
    <location>
        <begin position="486"/>
        <end position="505"/>
    </location>
</feature>
<keyword evidence="4" id="KW-1185">Reference proteome</keyword>
<feature type="chain" id="PRO_5045464571" description="Right handed beta helix domain-containing protein" evidence="2">
    <location>
        <begin position="22"/>
        <end position="505"/>
    </location>
</feature>
<accession>A0ABY4CYE0</accession>
<dbReference type="EMBL" id="CP094669">
    <property type="protein sequence ID" value="UOG74757.1"/>
    <property type="molecule type" value="Genomic_DNA"/>
</dbReference>
<feature type="region of interest" description="Disordered" evidence="1">
    <location>
        <begin position="435"/>
        <end position="456"/>
    </location>
</feature>
<dbReference type="SUPFAM" id="SSF51126">
    <property type="entry name" value="Pectin lyase-like"/>
    <property type="match status" value="1"/>
</dbReference>
<evidence type="ECO:0000313" key="4">
    <source>
        <dbReference type="Proteomes" id="UP000831113"/>
    </source>
</evidence>
<organism evidence="3 4">
    <name type="scientific">Hymenobacter tibetensis</name>
    <dbReference type="NCBI Taxonomy" id="497967"/>
    <lineage>
        <taxon>Bacteria</taxon>
        <taxon>Pseudomonadati</taxon>
        <taxon>Bacteroidota</taxon>
        <taxon>Cytophagia</taxon>
        <taxon>Cytophagales</taxon>
        <taxon>Hymenobacteraceae</taxon>
        <taxon>Hymenobacter</taxon>
    </lineage>
</organism>
<evidence type="ECO:0000256" key="2">
    <source>
        <dbReference type="SAM" id="SignalP"/>
    </source>
</evidence>
<feature type="signal peptide" evidence="2">
    <location>
        <begin position="1"/>
        <end position="21"/>
    </location>
</feature>
<dbReference type="InterPro" id="IPR011050">
    <property type="entry name" value="Pectin_lyase_fold/virulence"/>
</dbReference>
<evidence type="ECO:0008006" key="5">
    <source>
        <dbReference type="Google" id="ProtNLM"/>
    </source>
</evidence>
<keyword evidence="2" id="KW-0732">Signal</keyword>
<evidence type="ECO:0000313" key="3">
    <source>
        <dbReference type="EMBL" id="UOG74757.1"/>
    </source>
</evidence>
<feature type="compositionally biased region" description="Low complexity" evidence="1">
    <location>
        <begin position="435"/>
        <end position="446"/>
    </location>
</feature>
<dbReference type="RefSeq" id="WP_243798337.1">
    <property type="nucleotide sequence ID" value="NZ_CP094669.1"/>
</dbReference>
<reference evidence="3 4" key="1">
    <citation type="submission" date="2022-03" db="EMBL/GenBank/DDBJ databases">
        <title>Hymenobactersp. isolated from the air.</title>
        <authorList>
            <person name="Won M."/>
            <person name="Kwon S.-W."/>
        </authorList>
    </citation>
    <scope>NUCLEOTIDE SEQUENCE [LARGE SCALE GENOMIC DNA]</scope>
    <source>
        <strain evidence="3 4">KACC 21982</strain>
    </source>
</reference>
<proteinExistence type="predicted"/>
<name>A0ABY4CYE0_9BACT</name>
<gene>
    <name evidence="3" type="ORF">MTX78_21900</name>
</gene>
<dbReference type="Proteomes" id="UP000831113">
    <property type="component" value="Chromosome"/>
</dbReference>